<organism evidence="5 6">
    <name type="scientific">Delftia lacustris</name>
    <dbReference type="NCBI Taxonomy" id="558537"/>
    <lineage>
        <taxon>Bacteria</taxon>
        <taxon>Pseudomonadati</taxon>
        <taxon>Pseudomonadota</taxon>
        <taxon>Betaproteobacteria</taxon>
        <taxon>Burkholderiales</taxon>
        <taxon>Comamonadaceae</taxon>
        <taxon>Delftia</taxon>
    </lineage>
</organism>
<dbReference type="InterPro" id="IPR019887">
    <property type="entry name" value="Tscrpt_reg_AsnC/Lrp_C"/>
</dbReference>
<keyword evidence="3" id="KW-0804">Transcription</keyword>
<reference evidence="5 6" key="1">
    <citation type="submission" date="2016-10" db="EMBL/GenBank/DDBJ databases">
        <authorList>
            <person name="de Groot N.N."/>
        </authorList>
    </citation>
    <scope>NUCLEOTIDE SEQUENCE [LARGE SCALE GENOMIC DNA]</scope>
    <source>
        <strain evidence="5 6">LMG 24775</strain>
    </source>
</reference>
<gene>
    <name evidence="5" type="ORF">SAMN05421547_12433</name>
</gene>
<feature type="domain" description="HTH asnC-type" evidence="4">
    <location>
        <begin position="5"/>
        <end position="74"/>
    </location>
</feature>
<dbReference type="PANTHER" id="PTHR30154:SF53">
    <property type="entry name" value="HTH-TYPE TRANSCRIPTIONAL REGULATOR LRPC"/>
    <property type="match status" value="1"/>
</dbReference>
<dbReference type="AlphaFoldDB" id="A0A1H3SZ94"/>
<proteinExistence type="predicted"/>
<dbReference type="Pfam" id="PF01037">
    <property type="entry name" value="AsnC_trans_reg"/>
    <property type="match status" value="1"/>
</dbReference>
<dbReference type="InterPro" id="IPR011008">
    <property type="entry name" value="Dimeric_a/b-barrel"/>
</dbReference>
<evidence type="ECO:0000313" key="6">
    <source>
        <dbReference type="Proteomes" id="UP000183417"/>
    </source>
</evidence>
<dbReference type="Gene3D" id="3.30.70.920">
    <property type="match status" value="1"/>
</dbReference>
<dbReference type="GO" id="GO:0005829">
    <property type="term" value="C:cytosol"/>
    <property type="evidence" value="ECO:0007669"/>
    <property type="project" value="TreeGrafter"/>
</dbReference>
<dbReference type="RefSeq" id="WP_074923365.1">
    <property type="nucleotide sequence ID" value="NZ_CP141274.1"/>
</dbReference>
<protein>
    <submittedName>
        <fullName evidence="5">DNA-binding transcriptional regulator, Lrp family</fullName>
    </submittedName>
</protein>
<dbReference type="PRINTS" id="PR00033">
    <property type="entry name" value="HTHASNC"/>
</dbReference>
<accession>A0A1H3SZ94</accession>
<evidence type="ECO:0000313" key="5">
    <source>
        <dbReference type="EMBL" id="SDZ43346.1"/>
    </source>
</evidence>
<keyword evidence="1" id="KW-0805">Transcription regulation</keyword>
<dbReference type="Gene3D" id="1.10.10.10">
    <property type="entry name" value="Winged helix-like DNA-binding domain superfamily/Winged helix DNA-binding domain"/>
    <property type="match status" value="1"/>
</dbReference>
<dbReference type="SUPFAM" id="SSF54909">
    <property type="entry name" value="Dimeric alpha+beta barrel"/>
    <property type="match status" value="1"/>
</dbReference>
<sequence>MEYRLDETDRQLLRLLQTNARASTAHLARQMNLARTTVVARIARLEQEGVIAGYGVRLGARVEQSAVRAYCGIRVQPKTATSVMQALNRFTEVEEVSAVSGQYDYMVFVRCESNEKLDALLDRIGLIDGIQQTYTSVVLSRKIDRRMTAALGQLAESAA</sequence>
<dbReference type="SUPFAM" id="SSF46785">
    <property type="entry name" value="Winged helix' DNA-binding domain"/>
    <property type="match status" value="1"/>
</dbReference>
<dbReference type="GeneID" id="94692741"/>
<dbReference type="PANTHER" id="PTHR30154">
    <property type="entry name" value="LEUCINE-RESPONSIVE REGULATORY PROTEIN"/>
    <property type="match status" value="1"/>
</dbReference>
<dbReference type="InterPro" id="IPR019888">
    <property type="entry name" value="Tscrpt_reg_AsnC-like"/>
</dbReference>
<evidence type="ECO:0000256" key="1">
    <source>
        <dbReference type="ARBA" id="ARBA00023015"/>
    </source>
</evidence>
<name>A0A1H3SZ94_9BURK</name>
<dbReference type="InterPro" id="IPR000485">
    <property type="entry name" value="AsnC-type_HTH_dom"/>
</dbReference>
<dbReference type="InterPro" id="IPR036388">
    <property type="entry name" value="WH-like_DNA-bd_sf"/>
</dbReference>
<dbReference type="SMART" id="SM00344">
    <property type="entry name" value="HTH_ASNC"/>
    <property type="match status" value="1"/>
</dbReference>
<dbReference type="Pfam" id="PF13404">
    <property type="entry name" value="HTH_AsnC-type"/>
    <property type="match status" value="1"/>
</dbReference>
<evidence type="ECO:0000256" key="3">
    <source>
        <dbReference type="ARBA" id="ARBA00023163"/>
    </source>
</evidence>
<dbReference type="GO" id="GO:0043200">
    <property type="term" value="P:response to amino acid"/>
    <property type="evidence" value="ECO:0007669"/>
    <property type="project" value="TreeGrafter"/>
</dbReference>
<dbReference type="PROSITE" id="PS50956">
    <property type="entry name" value="HTH_ASNC_2"/>
    <property type="match status" value="1"/>
</dbReference>
<dbReference type="InterPro" id="IPR036390">
    <property type="entry name" value="WH_DNA-bd_sf"/>
</dbReference>
<keyword evidence="2 5" id="KW-0238">DNA-binding</keyword>
<dbReference type="Proteomes" id="UP000183417">
    <property type="component" value="Unassembled WGS sequence"/>
</dbReference>
<evidence type="ECO:0000259" key="4">
    <source>
        <dbReference type="PROSITE" id="PS50956"/>
    </source>
</evidence>
<dbReference type="GO" id="GO:0043565">
    <property type="term" value="F:sequence-specific DNA binding"/>
    <property type="evidence" value="ECO:0007669"/>
    <property type="project" value="InterPro"/>
</dbReference>
<dbReference type="EMBL" id="FNPE01000024">
    <property type="protein sequence ID" value="SDZ43346.1"/>
    <property type="molecule type" value="Genomic_DNA"/>
</dbReference>
<evidence type="ECO:0000256" key="2">
    <source>
        <dbReference type="ARBA" id="ARBA00023125"/>
    </source>
</evidence>